<keyword evidence="3" id="KW-1185">Reference proteome</keyword>
<name>L8GWW3_ACACF</name>
<gene>
    <name evidence="2" type="ORF">ACA1_056890</name>
</gene>
<dbReference type="EMBL" id="KB007974">
    <property type="protein sequence ID" value="ELR17058.1"/>
    <property type="molecule type" value="Genomic_DNA"/>
</dbReference>
<dbReference type="Proteomes" id="UP000011083">
    <property type="component" value="Unassembled WGS sequence"/>
</dbReference>
<evidence type="ECO:0000313" key="3">
    <source>
        <dbReference type="Proteomes" id="UP000011083"/>
    </source>
</evidence>
<protein>
    <submittedName>
        <fullName evidence="2">Uncharacterized protein</fullName>
    </submittedName>
</protein>
<proteinExistence type="predicted"/>
<dbReference type="RefSeq" id="XP_004339071.1">
    <property type="nucleotide sequence ID" value="XM_004339023.1"/>
</dbReference>
<feature type="transmembrane region" description="Helical" evidence="1">
    <location>
        <begin position="193"/>
        <end position="213"/>
    </location>
</feature>
<dbReference type="GeneID" id="14918156"/>
<reference evidence="2 3" key="1">
    <citation type="journal article" date="2013" name="Genome Biol.">
        <title>Genome of Acanthamoeba castellanii highlights extensive lateral gene transfer and early evolution of tyrosine kinase signaling.</title>
        <authorList>
            <person name="Clarke M."/>
            <person name="Lohan A.J."/>
            <person name="Liu B."/>
            <person name="Lagkouvardos I."/>
            <person name="Roy S."/>
            <person name="Zafar N."/>
            <person name="Bertelli C."/>
            <person name="Schilde C."/>
            <person name="Kianianmomeni A."/>
            <person name="Burglin T.R."/>
            <person name="Frech C."/>
            <person name="Turcotte B."/>
            <person name="Kopec K.O."/>
            <person name="Synnott J.M."/>
            <person name="Choo C."/>
            <person name="Paponov I."/>
            <person name="Finkler A."/>
            <person name="Soon Heng Tan C."/>
            <person name="Hutchins A.P."/>
            <person name="Weinmeier T."/>
            <person name="Rattei T."/>
            <person name="Chu J.S."/>
            <person name="Gimenez G."/>
            <person name="Irimia M."/>
            <person name="Rigden D.J."/>
            <person name="Fitzpatrick D.A."/>
            <person name="Lorenzo-Morales J."/>
            <person name="Bateman A."/>
            <person name="Chiu C.H."/>
            <person name="Tang P."/>
            <person name="Hegemann P."/>
            <person name="Fromm H."/>
            <person name="Raoult D."/>
            <person name="Greub G."/>
            <person name="Miranda-Saavedra D."/>
            <person name="Chen N."/>
            <person name="Nash P."/>
            <person name="Ginger M.L."/>
            <person name="Horn M."/>
            <person name="Schaap P."/>
            <person name="Caler L."/>
            <person name="Loftus B."/>
        </authorList>
    </citation>
    <scope>NUCLEOTIDE SEQUENCE [LARGE SCALE GENOMIC DNA]</scope>
    <source>
        <strain evidence="2 3">Neff</strain>
    </source>
</reference>
<keyword evidence="1" id="KW-0812">Transmembrane</keyword>
<dbReference type="AlphaFoldDB" id="L8GWW3"/>
<evidence type="ECO:0000313" key="2">
    <source>
        <dbReference type="EMBL" id="ELR17058.1"/>
    </source>
</evidence>
<dbReference type="KEGG" id="acan:ACA1_056890"/>
<evidence type="ECO:0000256" key="1">
    <source>
        <dbReference type="SAM" id="Phobius"/>
    </source>
</evidence>
<accession>L8GWW3</accession>
<feature type="transmembrane region" description="Helical" evidence="1">
    <location>
        <begin position="219"/>
        <end position="241"/>
    </location>
</feature>
<organism evidence="2 3">
    <name type="scientific">Acanthamoeba castellanii (strain ATCC 30010 / Neff)</name>
    <dbReference type="NCBI Taxonomy" id="1257118"/>
    <lineage>
        <taxon>Eukaryota</taxon>
        <taxon>Amoebozoa</taxon>
        <taxon>Discosea</taxon>
        <taxon>Longamoebia</taxon>
        <taxon>Centramoebida</taxon>
        <taxon>Acanthamoebidae</taxon>
        <taxon>Acanthamoeba</taxon>
    </lineage>
</organism>
<dbReference type="VEuPathDB" id="AmoebaDB:ACA1_056890"/>
<sequence length="249" mass="27007">MMGAMQSNNEINTAINSMIAEINSTTQHCQTKSSQGQQINVDTVCGPNVSKIDISHNNFNIQGTFDSSHNSNAADQNIKNMMKQLAKSLEGSLGIGYVSANNVQQLTEDIAATINNSTINDCIVDLAMNQGIYVKLDSGKCPMDSDIKITYNNFNELSTDMTSCMQMVANSNTAMQTLRNIIDQKATATVEGILSPLLIIILVILLIVGGIMFGGTKMLTSLAFIALLLVLLIVYGVIAWLKKWFPFNG</sequence>
<keyword evidence="1" id="KW-1133">Transmembrane helix</keyword>
<keyword evidence="1" id="KW-0472">Membrane</keyword>